<protein>
    <submittedName>
        <fullName evidence="3">Putative monoacylglycerol lipase ABHD12</fullName>
    </submittedName>
</protein>
<dbReference type="Pfam" id="PF12697">
    <property type="entry name" value="Abhydrolase_6"/>
    <property type="match status" value="1"/>
</dbReference>
<dbReference type="EMBL" id="DF977582">
    <property type="protein sequence ID" value="GAP82358.1"/>
    <property type="molecule type" value="Genomic_DNA"/>
</dbReference>
<dbReference type="PANTHER" id="PTHR12277:SF81">
    <property type="entry name" value="PROTEIN ABHD13"/>
    <property type="match status" value="1"/>
</dbReference>
<dbReference type="Proteomes" id="UP000054516">
    <property type="component" value="Unassembled WGS sequence"/>
</dbReference>
<dbReference type="OrthoDB" id="446723at2759"/>
<accession>A0A1W2TAF9</accession>
<dbReference type="STRING" id="77044.A0A1W2TAF9"/>
<organism evidence="3">
    <name type="scientific">Rosellinia necatrix</name>
    <name type="common">White root-rot fungus</name>
    <dbReference type="NCBI Taxonomy" id="77044"/>
    <lineage>
        <taxon>Eukaryota</taxon>
        <taxon>Fungi</taxon>
        <taxon>Dikarya</taxon>
        <taxon>Ascomycota</taxon>
        <taxon>Pezizomycotina</taxon>
        <taxon>Sordariomycetes</taxon>
        <taxon>Xylariomycetidae</taxon>
        <taxon>Xylariales</taxon>
        <taxon>Xylariaceae</taxon>
        <taxon>Rosellinia</taxon>
    </lineage>
</organism>
<evidence type="ECO:0000256" key="1">
    <source>
        <dbReference type="SAM" id="Phobius"/>
    </source>
</evidence>
<evidence type="ECO:0000313" key="3">
    <source>
        <dbReference type="EMBL" id="GAP82358.1"/>
    </source>
</evidence>
<keyword evidence="4" id="KW-1185">Reference proteome</keyword>
<name>A0A1W2TAF9_ROSNE</name>
<proteinExistence type="predicted"/>
<keyword evidence="1" id="KW-0472">Membrane</keyword>
<dbReference type="OMA" id="WFKDLNV"/>
<gene>
    <name evidence="3" type="ORF">SAMD00023353_13700020</name>
</gene>
<dbReference type="AlphaFoldDB" id="A0A1W2TAF9"/>
<sequence>MLNDAILKANTGSDGNESPLETTPRLICTDVTMSAALSLVLKAVVVTIGVPVALYFGAISLLIVAPSFQAYAVYLHKVTLTWSKDLNVPEQFGFLHNQAVPFYIDTQDGFSLHAWQIVPSGAYHKNEKQLLNQDLSGPVSDITSTVNFRLLREDPEARLVLYMHGTSGTIGSTVRPTSYRNIYSAEANHVHVLTFDYRGYGLSSGVPTEPGLLLDALAVVKWATTVAQIPHDRIVVYGQSMGSAVTASLVNHMATDDPSHPFAGVIISASFTDLPSLTATYRIGGVIPVLAPIAKVPPLFRFFASRLRDTWMVKDKIAGFIQHSNSYHLTLIHSEDDADIPVSHTQELFWHAVNATRATPISFPALESDKARKKVDLGPGGWSVDWVTQKGTIRLHILKYGLHDWQMTYPATSSAVRQAFQFTHPHFAALD</sequence>
<feature type="transmembrane region" description="Helical" evidence="1">
    <location>
        <begin position="43"/>
        <end position="65"/>
    </location>
</feature>
<feature type="domain" description="AB hydrolase-1" evidence="2">
    <location>
        <begin position="161"/>
        <end position="315"/>
    </location>
</feature>
<keyword evidence="1" id="KW-1133">Transmembrane helix</keyword>
<dbReference type="Gene3D" id="3.40.50.1820">
    <property type="entry name" value="alpha/beta hydrolase"/>
    <property type="match status" value="1"/>
</dbReference>
<reference evidence="3" key="1">
    <citation type="submission" date="2016-03" db="EMBL/GenBank/DDBJ databases">
        <title>Draft genome sequence of Rosellinia necatrix.</title>
        <authorList>
            <person name="Kanematsu S."/>
        </authorList>
    </citation>
    <scope>NUCLEOTIDE SEQUENCE [LARGE SCALE GENOMIC DNA]</scope>
    <source>
        <strain evidence="3">W97</strain>
    </source>
</reference>
<evidence type="ECO:0000313" key="4">
    <source>
        <dbReference type="Proteomes" id="UP000054516"/>
    </source>
</evidence>
<evidence type="ECO:0000259" key="2">
    <source>
        <dbReference type="Pfam" id="PF12697"/>
    </source>
</evidence>
<dbReference type="SUPFAM" id="SSF53474">
    <property type="entry name" value="alpha/beta-Hydrolases"/>
    <property type="match status" value="1"/>
</dbReference>
<dbReference type="InterPro" id="IPR000073">
    <property type="entry name" value="AB_hydrolase_1"/>
</dbReference>
<keyword evidence="1" id="KW-0812">Transmembrane</keyword>
<dbReference type="InterPro" id="IPR029058">
    <property type="entry name" value="AB_hydrolase_fold"/>
</dbReference>
<dbReference type="PANTHER" id="PTHR12277">
    <property type="entry name" value="ALPHA/BETA HYDROLASE DOMAIN-CONTAINING PROTEIN"/>
    <property type="match status" value="1"/>
</dbReference>